<dbReference type="OrthoDB" id="3542212at2759"/>
<evidence type="ECO:0008006" key="3">
    <source>
        <dbReference type="Google" id="ProtNLM"/>
    </source>
</evidence>
<dbReference type="Proteomes" id="UP000215289">
    <property type="component" value="Unassembled WGS sequence"/>
</dbReference>
<protein>
    <recommendedName>
        <fullName evidence="3">ABM domain-containing protein</fullName>
    </recommendedName>
</protein>
<keyword evidence="2" id="KW-1185">Reference proteome</keyword>
<dbReference type="PANTHER" id="PTHR42052:SF1">
    <property type="entry name" value="ABM DOMAIN-CONTAINING PROTEIN"/>
    <property type="match status" value="1"/>
</dbReference>
<proteinExistence type="predicted"/>
<organism evidence="1 2">
    <name type="scientific">Aspergillus turcosus</name>
    <dbReference type="NCBI Taxonomy" id="1245748"/>
    <lineage>
        <taxon>Eukaryota</taxon>
        <taxon>Fungi</taxon>
        <taxon>Dikarya</taxon>
        <taxon>Ascomycota</taxon>
        <taxon>Pezizomycotina</taxon>
        <taxon>Eurotiomycetes</taxon>
        <taxon>Eurotiomycetidae</taxon>
        <taxon>Eurotiales</taxon>
        <taxon>Aspergillaceae</taxon>
        <taxon>Aspergillus</taxon>
        <taxon>Aspergillus subgen. Fumigati</taxon>
    </lineage>
</organism>
<accession>A0A3R7GCZ6</accession>
<comment type="caution">
    <text evidence="1">The sequence shown here is derived from an EMBL/GenBank/DDBJ whole genome shotgun (WGS) entry which is preliminary data.</text>
</comment>
<dbReference type="EMBL" id="NIDN02000040">
    <property type="protein sequence ID" value="RLL99011.1"/>
    <property type="molecule type" value="Genomic_DNA"/>
</dbReference>
<dbReference type="Gene3D" id="3.30.70.100">
    <property type="match status" value="2"/>
</dbReference>
<sequence>MPPPVTEIALLRLKSTPPSSSFKALLLDGIHAQATFSSYPVHLFTQVEDPSLIYLIGGWDSAQQHHEDWIPSATNQKLMGQLSSEMELVWMFHVEGDAARQGEVLSEAPVVAVGRYCMAAEKKEGFKRVFEGMQRLLEEITEPLPVFKGWRVEKGEGKEEFVVFSGWTGVQQHLDFVRSEGFEAFSKINEYMESSEIKHIVRWEVE</sequence>
<dbReference type="AlphaFoldDB" id="A0A3R7GCZ6"/>
<name>A0A3R7GCZ6_9EURO</name>
<evidence type="ECO:0000313" key="2">
    <source>
        <dbReference type="Proteomes" id="UP000215289"/>
    </source>
</evidence>
<dbReference type="PANTHER" id="PTHR42052">
    <property type="entry name" value="ABM DOMAIN-CONTAINING PROTEIN"/>
    <property type="match status" value="1"/>
</dbReference>
<evidence type="ECO:0000313" key="1">
    <source>
        <dbReference type="EMBL" id="RLL99011.1"/>
    </source>
</evidence>
<gene>
    <name evidence="1" type="ORF">CFD26_104712</name>
</gene>
<reference evidence="1 2" key="1">
    <citation type="submission" date="2018-08" db="EMBL/GenBank/DDBJ databases">
        <title>Draft genome sequences of two Aspergillus turcosus clinical strains isolated from bronchoalveolar lavage fluid: one azole-susceptible and the other azole-resistant.</title>
        <authorList>
            <person name="Parent-Michaud M."/>
            <person name="Dufresne P.J."/>
            <person name="Fournier E."/>
            <person name="Martineau C."/>
            <person name="Moreira S."/>
            <person name="Perkins V."/>
            <person name="De Repentigny L."/>
            <person name="Dufresne S.F."/>
        </authorList>
    </citation>
    <scope>NUCLEOTIDE SEQUENCE [LARGE SCALE GENOMIC DNA]</scope>
    <source>
        <strain evidence="1">HMR AF 1038</strain>
    </source>
</reference>